<feature type="domain" description="Carboxylesterase type B" evidence="3">
    <location>
        <begin position="35"/>
        <end position="218"/>
    </location>
</feature>
<evidence type="ECO:0000256" key="1">
    <source>
        <dbReference type="ARBA" id="ARBA00005964"/>
    </source>
</evidence>
<comment type="caution">
    <text evidence="4">The sequence shown here is derived from an EMBL/GenBank/DDBJ whole genome shotgun (WGS) entry which is preliminary data.</text>
</comment>
<comment type="similarity">
    <text evidence="1">Belongs to the type-B carboxylesterase/lipase family.</text>
</comment>
<dbReference type="PANTHER" id="PTHR43142:SF1">
    <property type="entry name" value="CARBOXYLIC ESTER HYDROLASE"/>
    <property type="match status" value="1"/>
</dbReference>
<dbReference type="Pfam" id="PF00135">
    <property type="entry name" value="COesterase"/>
    <property type="match status" value="1"/>
</dbReference>
<evidence type="ECO:0000259" key="3">
    <source>
        <dbReference type="Pfam" id="PF00135"/>
    </source>
</evidence>
<gene>
    <name evidence="4" type="ORF">AYO20_08204</name>
</gene>
<dbReference type="GeneID" id="34591611"/>
<accession>A0A178CPS1</accession>
<reference evidence="4 5" key="1">
    <citation type="submission" date="2016-03" db="EMBL/GenBank/DDBJ databases">
        <title>The draft genome sequence of Fonsecaea nubica causative agent of cutaneous subcutaneous infection in human host.</title>
        <authorList>
            <person name="Costa F."/>
            <person name="Sybren D.H."/>
            <person name="Raittz R.T."/>
            <person name="Weiss V.A."/>
            <person name="Leao A.C."/>
            <person name="Gomes R."/>
            <person name="De Souza E.M."/>
            <person name="Pedrosa F.O."/>
            <person name="Steffens M.B."/>
            <person name="Bombassaro A."/>
            <person name="Tadra-Sfeir M.Z."/>
            <person name="Moreno L.F."/>
            <person name="Najafzadeh M.J."/>
            <person name="Felipe M.S."/>
            <person name="Teixeira M."/>
            <person name="Sun J."/>
            <person name="Xi L."/>
            <person name="Castro M.A."/>
            <person name="Vicente V.A."/>
        </authorList>
    </citation>
    <scope>NUCLEOTIDE SEQUENCE [LARGE SCALE GENOMIC DNA]</scope>
    <source>
        <strain evidence="4 5">CBS 269.64</strain>
    </source>
</reference>
<organism evidence="4 5">
    <name type="scientific">Fonsecaea nubica</name>
    <dbReference type="NCBI Taxonomy" id="856822"/>
    <lineage>
        <taxon>Eukaryota</taxon>
        <taxon>Fungi</taxon>
        <taxon>Dikarya</taxon>
        <taxon>Ascomycota</taxon>
        <taxon>Pezizomycotina</taxon>
        <taxon>Eurotiomycetes</taxon>
        <taxon>Chaetothyriomycetidae</taxon>
        <taxon>Chaetothyriales</taxon>
        <taxon>Herpotrichiellaceae</taxon>
        <taxon>Fonsecaea</taxon>
    </lineage>
</organism>
<keyword evidence="2" id="KW-0378">Hydrolase</keyword>
<dbReference type="GO" id="GO:0016787">
    <property type="term" value="F:hydrolase activity"/>
    <property type="evidence" value="ECO:0007669"/>
    <property type="project" value="UniProtKB-KW"/>
</dbReference>
<evidence type="ECO:0000256" key="2">
    <source>
        <dbReference type="ARBA" id="ARBA00022801"/>
    </source>
</evidence>
<dbReference type="AlphaFoldDB" id="A0A178CPS1"/>
<evidence type="ECO:0000313" key="5">
    <source>
        <dbReference type="Proteomes" id="UP000185904"/>
    </source>
</evidence>
<sequence>MADDAQYPVVNTTTGPMKGFVDTHRLSVHSTVKEQTKGDRVPIRKWLGFGGNFNSGGSNFPVYDPTEFVRQQSESGSPTIIVTVNYRVGIFGFLSTDDLLEVNGFPGNFGLHDCIQALEWTQKNIASFGGDPENVTAIGESAGAFTISILLHSGRKLFQKAILQSGSHTVMSYRQKPYYPIYDKLLGLLGVDPSLPPKERVAGLNNVPMEALREAAGKVFIPDIWGITADPAEQGWKTSVWGQLERGEYDPWIQSILVTFNEDEGTFFSNRGKWWEGDTLKHVLKARGLLPSDEAYLQFRQLYGDDRLSEDKSNVKDLPATKFLLFNAASLWSYDDQTVDAKTAKTAGKYWSSFASSGDPGWGKCTFENGHAVKIGAGGKTTPFNVFKYHKAERDFFYPIVKALYTARDP</sequence>
<dbReference type="InterPro" id="IPR002018">
    <property type="entry name" value="CarbesteraseB"/>
</dbReference>
<keyword evidence="5" id="KW-1185">Reference proteome</keyword>
<evidence type="ECO:0000313" key="4">
    <source>
        <dbReference type="EMBL" id="OAL31294.1"/>
    </source>
</evidence>
<dbReference type="SUPFAM" id="SSF53474">
    <property type="entry name" value="alpha/beta-Hydrolases"/>
    <property type="match status" value="1"/>
</dbReference>
<proteinExistence type="inferred from homology"/>
<dbReference type="PANTHER" id="PTHR43142">
    <property type="entry name" value="CARBOXYLIC ESTER HYDROLASE"/>
    <property type="match status" value="1"/>
</dbReference>
<dbReference type="OrthoDB" id="3200163at2759"/>
<name>A0A178CPS1_9EURO</name>
<dbReference type="InterPro" id="IPR029058">
    <property type="entry name" value="AB_hydrolase_fold"/>
</dbReference>
<dbReference type="RefSeq" id="XP_022497481.1">
    <property type="nucleotide sequence ID" value="XM_022646484.1"/>
</dbReference>
<dbReference type="EMBL" id="LVCJ01000063">
    <property type="protein sequence ID" value="OAL31294.1"/>
    <property type="molecule type" value="Genomic_DNA"/>
</dbReference>
<protein>
    <recommendedName>
        <fullName evidence="3">Carboxylesterase type B domain-containing protein</fullName>
    </recommendedName>
</protein>
<dbReference type="Proteomes" id="UP000185904">
    <property type="component" value="Unassembled WGS sequence"/>
</dbReference>
<dbReference type="Gene3D" id="3.40.50.1820">
    <property type="entry name" value="alpha/beta hydrolase"/>
    <property type="match status" value="1"/>
</dbReference>